<evidence type="ECO:0000313" key="3">
    <source>
        <dbReference type="Proteomes" id="UP001465976"/>
    </source>
</evidence>
<proteinExistence type="predicted"/>
<dbReference type="InterPro" id="IPR032675">
    <property type="entry name" value="LRR_dom_sf"/>
</dbReference>
<dbReference type="Pfam" id="PF12937">
    <property type="entry name" value="F-box-like"/>
    <property type="match status" value="1"/>
</dbReference>
<sequence length="548" mass="61969">MNINNSRTSNIDEFRNVPTLSGTMCESARAVSRQKSMLPEEILAEIFLSQHVNSVTDLSGPLWTYIQVCRSWRSAALNASSLWINIRVDGKFVNRRRSDHAQQIIQFILARSRSRPLSVDLDMLGIGLSDALSVSLVALLHSSHRWSSLRYSHTPSLTPFEPFQAIEPFHTTIHPFSPLGQFPTLTKITFSNAPSSDCRYVLRNAPHLERLALVDCRLLYHHIFLDLPFQWLRSLKVVGYTAGRNDWWPQLLRLTANLDKLVVGGDCWIGFGWETLSETIVLSDLRTLVLNDYKRRFLPNLHLPQLENIEIVASPQALSEVIRIVLRSSSRLKRVSVSGIELLDVTLEHFLRTIGSEVEELVLDGLVLNHLFDVISRPSDELLPRLEKITLRQSTKGRDKHDVYDPRCPLELIQQVSLPLESFITAVRARMRPGPTISRLKAVDISLSRSALDVQSASCLAGLEGLTSIIRNSNATLYQENLASIADLFTFVEKCIAHTSVPYIQRSHVRAAMVSFAYRRSDFTAKEQEFGIKERAKGIIEQLDTTDV</sequence>
<dbReference type="InterPro" id="IPR001810">
    <property type="entry name" value="F-box_dom"/>
</dbReference>
<gene>
    <name evidence="2" type="ORF">V5O48_011675</name>
</gene>
<keyword evidence="3" id="KW-1185">Reference proteome</keyword>
<feature type="domain" description="F-box" evidence="1">
    <location>
        <begin position="38"/>
        <end position="86"/>
    </location>
</feature>
<organism evidence="2 3">
    <name type="scientific">Marasmius crinis-equi</name>
    <dbReference type="NCBI Taxonomy" id="585013"/>
    <lineage>
        <taxon>Eukaryota</taxon>
        <taxon>Fungi</taxon>
        <taxon>Dikarya</taxon>
        <taxon>Basidiomycota</taxon>
        <taxon>Agaricomycotina</taxon>
        <taxon>Agaricomycetes</taxon>
        <taxon>Agaricomycetidae</taxon>
        <taxon>Agaricales</taxon>
        <taxon>Marasmiineae</taxon>
        <taxon>Marasmiaceae</taxon>
        <taxon>Marasmius</taxon>
    </lineage>
</organism>
<evidence type="ECO:0000313" key="2">
    <source>
        <dbReference type="EMBL" id="KAL0570285.1"/>
    </source>
</evidence>
<accession>A0ABR3F4Y7</accession>
<dbReference type="SUPFAM" id="SSF52047">
    <property type="entry name" value="RNI-like"/>
    <property type="match status" value="1"/>
</dbReference>
<dbReference type="EMBL" id="JBAHYK010000961">
    <property type="protein sequence ID" value="KAL0570285.1"/>
    <property type="molecule type" value="Genomic_DNA"/>
</dbReference>
<dbReference type="Proteomes" id="UP001465976">
    <property type="component" value="Unassembled WGS sequence"/>
</dbReference>
<name>A0ABR3F4Y7_9AGAR</name>
<evidence type="ECO:0000259" key="1">
    <source>
        <dbReference type="Pfam" id="PF12937"/>
    </source>
</evidence>
<reference evidence="2 3" key="1">
    <citation type="submission" date="2024-02" db="EMBL/GenBank/DDBJ databases">
        <title>A draft genome for the cacao thread blight pathogen Marasmius crinis-equi.</title>
        <authorList>
            <person name="Cohen S.P."/>
            <person name="Baruah I.K."/>
            <person name="Amoako-Attah I."/>
            <person name="Bukari Y."/>
            <person name="Meinhardt L.W."/>
            <person name="Bailey B.A."/>
        </authorList>
    </citation>
    <scope>NUCLEOTIDE SEQUENCE [LARGE SCALE GENOMIC DNA]</scope>
    <source>
        <strain evidence="2 3">GH-76</strain>
    </source>
</reference>
<comment type="caution">
    <text evidence="2">The sequence shown here is derived from an EMBL/GenBank/DDBJ whole genome shotgun (WGS) entry which is preliminary data.</text>
</comment>
<dbReference type="Gene3D" id="1.20.1280.50">
    <property type="match status" value="1"/>
</dbReference>
<dbReference type="Gene3D" id="3.80.10.10">
    <property type="entry name" value="Ribonuclease Inhibitor"/>
    <property type="match status" value="1"/>
</dbReference>
<protein>
    <recommendedName>
        <fullName evidence="1">F-box domain-containing protein</fullName>
    </recommendedName>
</protein>